<keyword evidence="3" id="KW-1185">Reference proteome</keyword>
<dbReference type="InterPro" id="IPR001387">
    <property type="entry name" value="Cro/C1-type_HTH"/>
</dbReference>
<gene>
    <name evidence="2" type="ORF">CCE28_21700</name>
</gene>
<dbReference type="GO" id="GO:0003677">
    <property type="term" value="F:DNA binding"/>
    <property type="evidence" value="ECO:0007669"/>
    <property type="project" value="InterPro"/>
</dbReference>
<feature type="domain" description="HTH cro/C1-type" evidence="1">
    <location>
        <begin position="14"/>
        <end position="67"/>
    </location>
</feature>
<dbReference type="PANTHER" id="PTHR37038:SF14">
    <property type="entry name" value="TRANSCRIPTIONAL ACTIVATOR"/>
    <property type="match status" value="1"/>
</dbReference>
<comment type="caution">
    <text evidence="2">The sequence shown here is derived from an EMBL/GenBank/DDBJ whole genome shotgun (WGS) entry which is preliminary data.</text>
</comment>
<dbReference type="CDD" id="cd00093">
    <property type="entry name" value="HTH_XRE"/>
    <property type="match status" value="1"/>
</dbReference>
<dbReference type="OrthoDB" id="252257at2"/>
<dbReference type="InterPro" id="IPR010982">
    <property type="entry name" value="Lambda_DNA-bd_dom_sf"/>
</dbReference>
<dbReference type="PROSITE" id="PS50943">
    <property type="entry name" value="HTH_CROC1"/>
    <property type="match status" value="1"/>
</dbReference>
<organism evidence="2 3">
    <name type="scientific">Anaeromicrobium sediminis</name>
    <dbReference type="NCBI Taxonomy" id="1478221"/>
    <lineage>
        <taxon>Bacteria</taxon>
        <taxon>Bacillati</taxon>
        <taxon>Bacillota</taxon>
        <taxon>Clostridia</taxon>
        <taxon>Peptostreptococcales</taxon>
        <taxon>Thermotaleaceae</taxon>
        <taxon>Anaeromicrobium</taxon>
    </lineage>
</organism>
<evidence type="ECO:0000259" key="1">
    <source>
        <dbReference type="PROSITE" id="PS50943"/>
    </source>
</evidence>
<proteinExistence type="predicted"/>
<accession>A0A267M9F2</accession>
<dbReference type="Gene3D" id="1.25.40.10">
    <property type="entry name" value="Tetratricopeptide repeat domain"/>
    <property type="match status" value="1"/>
</dbReference>
<evidence type="ECO:0000313" key="2">
    <source>
        <dbReference type="EMBL" id="PAB55548.1"/>
    </source>
</evidence>
<dbReference type="InterPro" id="IPR011990">
    <property type="entry name" value="TPR-like_helical_dom_sf"/>
</dbReference>
<dbReference type="Proteomes" id="UP000216024">
    <property type="component" value="Unassembled WGS sequence"/>
</dbReference>
<dbReference type="SUPFAM" id="SSF47413">
    <property type="entry name" value="lambda repressor-like DNA-binding domains"/>
    <property type="match status" value="1"/>
</dbReference>
<protein>
    <recommendedName>
        <fullName evidence="1">HTH cro/C1-type domain-containing protein</fullName>
    </recommendedName>
</protein>
<reference evidence="2 3" key="1">
    <citation type="submission" date="2017-06" db="EMBL/GenBank/DDBJ databases">
        <title>Draft genome sequence of anaerobic fermentative bacterium Anaeromicrobium sediminis DY2726D isolated from West Pacific Ocean sediments.</title>
        <authorList>
            <person name="Zeng X."/>
        </authorList>
    </citation>
    <scope>NUCLEOTIDE SEQUENCE [LARGE SCALE GENOMIC DNA]</scope>
    <source>
        <strain evidence="2 3">DY2726D</strain>
    </source>
</reference>
<sequence>MQESNYYLKIGEHIKELRQKQNMTKTQLADGICSISYITRIEKGERCPTSVILRQITNKLGITPEYLFRAIESPGSLQVKELIDELYINVERHDFKNIYKLITETELDVKSIHDIQVIKMFKCFSMTMLNENYQWGMDEIKKLLDLTYTEGKNPTDTEFGLMLLYGFFLSLNNENEKAYTHLLNMKKYISHMNFLHSHAIIPRFYMHLICVCLDISKLKESSKYLDYSIDYCKKHNTHVILPELYFLKSELYYHLKKDREFKIWYNEALRLYKLIKHSDDEYFNTFVQDRLKKLKTS</sequence>
<dbReference type="AlphaFoldDB" id="A0A267M9F2"/>
<dbReference type="InterPro" id="IPR053163">
    <property type="entry name" value="HTH-type_regulator_Rgg"/>
</dbReference>
<dbReference type="SMART" id="SM00530">
    <property type="entry name" value="HTH_XRE"/>
    <property type="match status" value="1"/>
</dbReference>
<dbReference type="EMBL" id="NIBG01000051">
    <property type="protein sequence ID" value="PAB55548.1"/>
    <property type="molecule type" value="Genomic_DNA"/>
</dbReference>
<dbReference type="Pfam" id="PF01381">
    <property type="entry name" value="HTH_3"/>
    <property type="match status" value="1"/>
</dbReference>
<evidence type="ECO:0000313" key="3">
    <source>
        <dbReference type="Proteomes" id="UP000216024"/>
    </source>
</evidence>
<dbReference type="RefSeq" id="WP_095136320.1">
    <property type="nucleotide sequence ID" value="NZ_NIBG01000051.1"/>
</dbReference>
<name>A0A267M9F2_9FIRM</name>
<dbReference type="PANTHER" id="PTHR37038">
    <property type="entry name" value="TRANSCRIPTIONAL REGULATOR-RELATED"/>
    <property type="match status" value="1"/>
</dbReference>